<reference evidence="7 8" key="1">
    <citation type="submission" date="2019-08" db="EMBL/GenBank/DDBJ databases">
        <title>In-depth cultivation of the pig gut microbiome towards novel bacterial diversity and tailored functional studies.</title>
        <authorList>
            <person name="Wylensek D."/>
            <person name="Hitch T.C.A."/>
            <person name="Clavel T."/>
        </authorList>
    </citation>
    <scope>NUCLEOTIDE SEQUENCE [LARGE SCALE GENOMIC DNA]</scope>
    <source>
        <strain evidence="7 8">RF-744-FAT-4</strain>
    </source>
</reference>
<evidence type="ECO:0000313" key="7">
    <source>
        <dbReference type="EMBL" id="MSS20524.1"/>
    </source>
</evidence>
<feature type="domain" description="Phosphatidylglycerol lysyltransferase C-terminal" evidence="6">
    <location>
        <begin position="23"/>
        <end position="317"/>
    </location>
</feature>
<comment type="subcellular location">
    <subcellularLocation>
        <location evidence="1">Cell membrane</location>
        <topology evidence="1">Multi-pass membrane protein</topology>
    </subcellularLocation>
</comment>
<dbReference type="GO" id="GO:0016755">
    <property type="term" value="F:aminoacyltransferase activity"/>
    <property type="evidence" value="ECO:0007669"/>
    <property type="project" value="TreeGrafter"/>
</dbReference>
<dbReference type="PANTHER" id="PTHR34697">
    <property type="entry name" value="PHOSPHATIDYLGLYCEROL LYSYLTRANSFERASE"/>
    <property type="match status" value="1"/>
</dbReference>
<gene>
    <name evidence="7" type="ORF">FYJ52_08955</name>
</gene>
<proteinExistence type="predicted"/>
<evidence type="ECO:0000256" key="4">
    <source>
        <dbReference type="ARBA" id="ARBA00022989"/>
    </source>
</evidence>
<organism evidence="7 8">
    <name type="scientific">Pseudoramibacter porci</name>
    <dbReference type="NCBI Taxonomy" id="2606631"/>
    <lineage>
        <taxon>Bacteria</taxon>
        <taxon>Bacillati</taxon>
        <taxon>Bacillota</taxon>
        <taxon>Clostridia</taxon>
        <taxon>Eubacteriales</taxon>
        <taxon>Eubacteriaceae</taxon>
        <taxon>Pseudoramibacter</taxon>
    </lineage>
</organism>
<dbReference type="InterPro" id="IPR016181">
    <property type="entry name" value="Acyl_CoA_acyltransferase"/>
</dbReference>
<dbReference type="PANTHER" id="PTHR34697:SF2">
    <property type="entry name" value="PHOSPHATIDYLGLYCEROL LYSYLTRANSFERASE"/>
    <property type="match status" value="1"/>
</dbReference>
<evidence type="ECO:0000256" key="2">
    <source>
        <dbReference type="ARBA" id="ARBA00022475"/>
    </source>
</evidence>
<keyword evidence="3" id="KW-0812">Transmembrane</keyword>
<evidence type="ECO:0000259" key="6">
    <source>
        <dbReference type="Pfam" id="PF09924"/>
    </source>
</evidence>
<evidence type="ECO:0000256" key="5">
    <source>
        <dbReference type="ARBA" id="ARBA00023136"/>
    </source>
</evidence>
<dbReference type="AlphaFoldDB" id="A0A7X2NH45"/>
<dbReference type="RefSeq" id="WP_154576889.1">
    <property type="nucleotide sequence ID" value="NZ_VUMO01000014.1"/>
</dbReference>
<dbReference type="Pfam" id="PF09924">
    <property type="entry name" value="LPG_synthase_C"/>
    <property type="match status" value="1"/>
</dbReference>
<name>A0A7X2NH45_9FIRM</name>
<evidence type="ECO:0000313" key="8">
    <source>
        <dbReference type="Proteomes" id="UP000461754"/>
    </source>
</evidence>
<dbReference type="EMBL" id="VUMO01000014">
    <property type="protein sequence ID" value="MSS20524.1"/>
    <property type="molecule type" value="Genomic_DNA"/>
</dbReference>
<accession>A0A7X2NH45</accession>
<keyword evidence="5" id="KW-0472">Membrane</keyword>
<dbReference type="InterPro" id="IPR024320">
    <property type="entry name" value="LPG_synthase_C"/>
</dbReference>
<keyword evidence="8" id="KW-1185">Reference proteome</keyword>
<dbReference type="GO" id="GO:0055091">
    <property type="term" value="P:phospholipid homeostasis"/>
    <property type="evidence" value="ECO:0007669"/>
    <property type="project" value="TreeGrafter"/>
</dbReference>
<keyword evidence="2" id="KW-1003">Cell membrane</keyword>
<sequence>MTQQCETNKEKDRAQQWLRVRDILRKYSENSLAYLSLEPDKQWFFAEGFDGVASYAISGHTMVICGDPICPEAHFSEFLAQLRRFAAAHRYRIVFLMTMATHLDAYRSAGFGCHKSGEEAVFDVQTWSMAGGKCAKVRSSWHTAVHKGLAVKEYRPWDKRDPEVERQFIEISDQWLQGKHTARLQFAVGSLMLDQPCDKRYFYAVDTDGVIQGFNVLNPYRCGKAWIIDIMRRREGCPHGVMELLFHDIMAKLKQEGAEQASLGAAPFYRTADHPHADLSERAEHYVYTHMNYMYGFESLQQAKAKYNPDWQNIYIVCRPKHLSLWMEEAAFAVLDSHGFRDYVQAFLEMRRVEKAEKKKARRDKRQKRKE</sequence>
<protein>
    <submittedName>
        <fullName evidence="7">DUF2156 domain-containing protein</fullName>
    </submittedName>
</protein>
<comment type="caution">
    <text evidence="7">The sequence shown here is derived from an EMBL/GenBank/DDBJ whole genome shotgun (WGS) entry which is preliminary data.</text>
</comment>
<dbReference type="GO" id="GO:0005886">
    <property type="term" value="C:plasma membrane"/>
    <property type="evidence" value="ECO:0007669"/>
    <property type="project" value="UniProtKB-SubCell"/>
</dbReference>
<dbReference type="Proteomes" id="UP000461754">
    <property type="component" value="Unassembled WGS sequence"/>
</dbReference>
<dbReference type="InterPro" id="IPR051211">
    <property type="entry name" value="PG_lysyltransferase"/>
</dbReference>
<evidence type="ECO:0000256" key="3">
    <source>
        <dbReference type="ARBA" id="ARBA00022692"/>
    </source>
</evidence>
<dbReference type="SUPFAM" id="SSF55729">
    <property type="entry name" value="Acyl-CoA N-acyltransferases (Nat)"/>
    <property type="match status" value="1"/>
</dbReference>
<keyword evidence="4" id="KW-1133">Transmembrane helix</keyword>
<evidence type="ECO:0000256" key="1">
    <source>
        <dbReference type="ARBA" id="ARBA00004651"/>
    </source>
</evidence>